<keyword evidence="3" id="KW-1185">Reference proteome</keyword>
<dbReference type="Gene3D" id="3.40.30.10">
    <property type="entry name" value="Glutaredoxin"/>
    <property type="match status" value="1"/>
</dbReference>
<dbReference type="AlphaFoldDB" id="A0A326RLY5"/>
<dbReference type="SUPFAM" id="SSF52833">
    <property type="entry name" value="Thioredoxin-like"/>
    <property type="match status" value="1"/>
</dbReference>
<name>A0A326RLY5_9BACT</name>
<dbReference type="InterPro" id="IPR050553">
    <property type="entry name" value="Thioredoxin_ResA/DsbE_sf"/>
</dbReference>
<dbReference type="OrthoDB" id="1099669at2"/>
<dbReference type="CDD" id="cd02966">
    <property type="entry name" value="TlpA_like_family"/>
    <property type="match status" value="1"/>
</dbReference>
<dbReference type="GO" id="GO:0016491">
    <property type="term" value="F:oxidoreductase activity"/>
    <property type="evidence" value="ECO:0007669"/>
    <property type="project" value="InterPro"/>
</dbReference>
<dbReference type="PROSITE" id="PS51352">
    <property type="entry name" value="THIOREDOXIN_2"/>
    <property type="match status" value="1"/>
</dbReference>
<dbReference type="EMBL" id="QKTX01000014">
    <property type="protein sequence ID" value="PZV79592.1"/>
    <property type="molecule type" value="Genomic_DNA"/>
</dbReference>
<dbReference type="GO" id="GO:0016209">
    <property type="term" value="F:antioxidant activity"/>
    <property type="evidence" value="ECO:0007669"/>
    <property type="project" value="InterPro"/>
</dbReference>
<accession>A0A326RLY5</accession>
<dbReference type="InterPro" id="IPR000866">
    <property type="entry name" value="AhpC/TSA"/>
</dbReference>
<evidence type="ECO:0000313" key="2">
    <source>
        <dbReference type="EMBL" id="PZV79592.1"/>
    </source>
</evidence>
<gene>
    <name evidence="2" type="ORF">CLV31_11425</name>
</gene>
<reference evidence="2 3" key="1">
    <citation type="submission" date="2018-06" db="EMBL/GenBank/DDBJ databases">
        <title>Genomic Encyclopedia of Archaeal and Bacterial Type Strains, Phase II (KMG-II): from individual species to whole genera.</title>
        <authorList>
            <person name="Goeker M."/>
        </authorList>
    </citation>
    <scope>NUCLEOTIDE SEQUENCE [LARGE SCALE GENOMIC DNA]</scope>
    <source>
        <strain evidence="2 3">T4</strain>
    </source>
</reference>
<dbReference type="InterPro" id="IPR036249">
    <property type="entry name" value="Thioredoxin-like_sf"/>
</dbReference>
<organism evidence="2 3">
    <name type="scientific">Algoriphagus aquaeductus</name>
    <dbReference type="NCBI Taxonomy" id="475299"/>
    <lineage>
        <taxon>Bacteria</taxon>
        <taxon>Pseudomonadati</taxon>
        <taxon>Bacteroidota</taxon>
        <taxon>Cytophagia</taxon>
        <taxon>Cytophagales</taxon>
        <taxon>Cyclobacteriaceae</taxon>
        <taxon>Algoriphagus</taxon>
    </lineage>
</organism>
<protein>
    <submittedName>
        <fullName evidence="2">Peroxiredoxin</fullName>
    </submittedName>
</protein>
<evidence type="ECO:0000259" key="1">
    <source>
        <dbReference type="PROSITE" id="PS51352"/>
    </source>
</evidence>
<evidence type="ECO:0000313" key="3">
    <source>
        <dbReference type="Proteomes" id="UP000248917"/>
    </source>
</evidence>
<proteinExistence type="predicted"/>
<dbReference type="Proteomes" id="UP000248917">
    <property type="component" value="Unassembled WGS sequence"/>
</dbReference>
<dbReference type="PANTHER" id="PTHR42852">
    <property type="entry name" value="THIOL:DISULFIDE INTERCHANGE PROTEIN DSBE"/>
    <property type="match status" value="1"/>
</dbReference>
<dbReference type="InterPro" id="IPR013766">
    <property type="entry name" value="Thioredoxin_domain"/>
</dbReference>
<dbReference type="Pfam" id="PF00578">
    <property type="entry name" value="AhpC-TSA"/>
    <property type="match status" value="1"/>
</dbReference>
<dbReference type="PANTHER" id="PTHR42852:SF13">
    <property type="entry name" value="PROTEIN DIPZ"/>
    <property type="match status" value="1"/>
</dbReference>
<sequence length="372" mass="42620">MMKKIIFGLTFMGLCFSCDAPLSPDQVLEKSKAKILESVQIGFHQTMVWEDPNLGEFDTTLYISFFQKNPNADLGYDFFGKRGEGEFWFVGNVSFWVDHQDREVTVVENETERLSSNSYRSFSPIHLLAQEPLNYKKDTVVNGKTLMEFVWVEMDTVVMEKKVFLENHLFINPANFLPEFLSRRLYHDGKRNQLIEVFYSNYSFDPVSEPLEPKIPQGYVSKADGVEISESKLLAIGEKAPDFRLKDLKGNWVNLSDFRGKKVLLDFSMIHCGWCKIAIDQFKKSSFSFSENVVPLYINPVDEPGKMEKYQSRVGIPFPVLIGAKEVGQAYGVRGYPTFYLIDENGAIELVDEGYSDELIQKLNSKVKTESN</sequence>
<comment type="caution">
    <text evidence="2">The sequence shown here is derived from an EMBL/GenBank/DDBJ whole genome shotgun (WGS) entry which is preliminary data.</text>
</comment>
<feature type="domain" description="Thioredoxin" evidence="1">
    <location>
        <begin position="234"/>
        <end position="368"/>
    </location>
</feature>